<dbReference type="InParanoid" id="A0A0V0QLZ4"/>
<organism evidence="2 3">
    <name type="scientific">Pseudocohnilembus persalinus</name>
    <name type="common">Ciliate</name>
    <dbReference type="NCBI Taxonomy" id="266149"/>
    <lineage>
        <taxon>Eukaryota</taxon>
        <taxon>Sar</taxon>
        <taxon>Alveolata</taxon>
        <taxon>Ciliophora</taxon>
        <taxon>Intramacronucleata</taxon>
        <taxon>Oligohymenophorea</taxon>
        <taxon>Scuticociliatia</taxon>
        <taxon>Philasterida</taxon>
        <taxon>Pseudocohnilembidae</taxon>
        <taxon>Pseudocohnilembus</taxon>
    </lineage>
</organism>
<dbReference type="Proteomes" id="UP000054937">
    <property type="component" value="Unassembled WGS sequence"/>
</dbReference>
<feature type="coiled-coil region" evidence="1">
    <location>
        <begin position="49"/>
        <end position="113"/>
    </location>
</feature>
<keyword evidence="3" id="KW-1185">Reference proteome</keyword>
<feature type="coiled-coil region" evidence="1">
    <location>
        <begin position="307"/>
        <end position="334"/>
    </location>
</feature>
<dbReference type="EMBL" id="LDAU01000139">
    <property type="protein sequence ID" value="KRX03275.1"/>
    <property type="molecule type" value="Genomic_DNA"/>
</dbReference>
<sequence length="533" mass="64621">MRLKIENYYQQIDLDISQALNQSKKEIIQYLEEIWELIDISGYYDIQPLKELIQQYQENKINIEQFFEQQLQMKQFFENQNKFEKTINYDKNLNEAKQLIDNLQAQFNNQHKNKNKQIKMISNISQNQDEQDPMNCNKKDHFNQKYLYFKFSEKIDEILQCMTCSLDDAQMDKKIIIDQIFRFPVHKIKNFPPLKDNSDKKDIQNTMELFSREKVLKQKEEIKNQLENYYYKIEQNILQSLIQSKKEIMQHLDEMFEFVDISGIYDIEPVKEMLQQYQKKQINLQQFFDQQLEMKKKFDDQKNFKIIINQEENQKEVQTLVDNLKLQMNEIQKNFQENITINTEKIKNYHQIMNLNSKYIQFYKSFSPDNVQDEIKITNKSRRIEIDNKTKLEIKCIHSMNLVKNMKYHIKMKINFHQVKKQDVTFYLKGSNYQKQNTDITNKNYIYISDEYGQTGAYNNEGNIVQGKNFIDFWQNDETILNVVFDYNEKLFEIYDDQRQGYVKIIIDQDQIKGDKIILFINSIEQFPLVEQK</sequence>
<protein>
    <submittedName>
        <fullName evidence="2">Uncharacterized protein</fullName>
    </submittedName>
</protein>
<gene>
    <name evidence="2" type="ORF">PPERSA_03390</name>
</gene>
<keyword evidence="1" id="KW-0175">Coiled coil</keyword>
<reference evidence="2 3" key="1">
    <citation type="journal article" date="2015" name="Sci. Rep.">
        <title>Genome of the facultative scuticociliatosis pathogen Pseudocohnilembus persalinus provides insight into its virulence through horizontal gene transfer.</title>
        <authorList>
            <person name="Xiong J."/>
            <person name="Wang G."/>
            <person name="Cheng J."/>
            <person name="Tian M."/>
            <person name="Pan X."/>
            <person name="Warren A."/>
            <person name="Jiang C."/>
            <person name="Yuan D."/>
            <person name="Miao W."/>
        </authorList>
    </citation>
    <scope>NUCLEOTIDE SEQUENCE [LARGE SCALE GENOMIC DNA]</scope>
    <source>
        <strain evidence="2">36N120E</strain>
    </source>
</reference>
<evidence type="ECO:0000313" key="3">
    <source>
        <dbReference type="Proteomes" id="UP000054937"/>
    </source>
</evidence>
<name>A0A0V0QLZ4_PSEPJ</name>
<comment type="caution">
    <text evidence="2">The sequence shown here is derived from an EMBL/GenBank/DDBJ whole genome shotgun (WGS) entry which is preliminary data.</text>
</comment>
<evidence type="ECO:0000313" key="2">
    <source>
        <dbReference type="EMBL" id="KRX03275.1"/>
    </source>
</evidence>
<accession>A0A0V0QLZ4</accession>
<dbReference type="AlphaFoldDB" id="A0A0V0QLZ4"/>
<evidence type="ECO:0000256" key="1">
    <source>
        <dbReference type="SAM" id="Coils"/>
    </source>
</evidence>
<proteinExistence type="predicted"/>